<comment type="caution">
    <text evidence="3">The sequence shown here is derived from an EMBL/GenBank/DDBJ whole genome shotgun (WGS) entry which is preliminary data.</text>
</comment>
<dbReference type="Gene3D" id="2.60.120.560">
    <property type="entry name" value="Exo-inulinase, domain 1"/>
    <property type="match status" value="1"/>
</dbReference>
<keyword evidence="1" id="KW-0732">Signal</keyword>
<organism evidence="3 4">
    <name type="scientific">Armatimonas rosea</name>
    <dbReference type="NCBI Taxonomy" id="685828"/>
    <lineage>
        <taxon>Bacteria</taxon>
        <taxon>Bacillati</taxon>
        <taxon>Armatimonadota</taxon>
        <taxon>Armatimonadia</taxon>
        <taxon>Armatimonadales</taxon>
        <taxon>Armatimonadaceae</taxon>
        <taxon>Armatimonas</taxon>
    </lineage>
</organism>
<protein>
    <recommendedName>
        <fullName evidence="2">3-keto-alpha-glucoside-1,2-lyase/3-keto-2-hydroxy-glucal hydratase domain-containing protein</fullName>
    </recommendedName>
</protein>
<feature type="signal peptide" evidence="1">
    <location>
        <begin position="1"/>
        <end position="22"/>
    </location>
</feature>
<dbReference type="RefSeq" id="WP_184192883.1">
    <property type="nucleotide sequence ID" value="NZ_JACHGW010000001.1"/>
</dbReference>
<dbReference type="Pfam" id="PF06439">
    <property type="entry name" value="3keto-disac_hyd"/>
    <property type="match status" value="1"/>
</dbReference>
<dbReference type="EMBL" id="JACHGW010000001">
    <property type="protein sequence ID" value="MBB6049272.1"/>
    <property type="molecule type" value="Genomic_DNA"/>
</dbReference>
<accession>A0A7W9SMA8</accession>
<evidence type="ECO:0000313" key="3">
    <source>
        <dbReference type="EMBL" id="MBB6049272.1"/>
    </source>
</evidence>
<feature type="domain" description="3-keto-alpha-glucoside-1,2-lyase/3-keto-2-hydroxy-glucal hydratase" evidence="2">
    <location>
        <begin position="124"/>
        <end position="298"/>
    </location>
</feature>
<dbReference type="GO" id="GO:0016787">
    <property type="term" value="F:hydrolase activity"/>
    <property type="evidence" value="ECO:0007669"/>
    <property type="project" value="InterPro"/>
</dbReference>
<name>A0A7W9SMA8_ARMRO</name>
<keyword evidence="4" id="KW-1185">Reference proteome</keyword>
<gene>
    <name evidence="3" type="ORF">HNQ39_001034</name>
</gene>
<evidence type="ECO:0000256" key="1">
    <source>
        <dbReference type="SAM" id="SignalP"/>
    </source>
</evidence>
<evidence type="ECO:0000313" key="4">
    <source>
        <dbReference type="Proteomes" id="UP000520814"/>
    </source>
</evidence>
<proteinExistence type="predicted"/>
<reference evidence="3 4" key="1">
    <citation type="submission" date="2020-08" db="EMBL/GenBank/DDBJ databases">
        <title>Genomic Encyclopedia of Type Strains, Phase IV (KMG-IV): sequencing the most valuable type-strain genomes for metagenomic binning, comparative biology and taxonomic classification.</title>
        <authorList>
            <person name="Goeker M."/>
        </authorList>
    </citation>
    <scope>NUCLEOTIDE SEQUENCE [LARGE SCALE GENOMIC DNA]</scope>
    <source>
        <strain evidence="3 4">DSM 23562</strain>
    </source>
</reference>
<dbReference type="Proteomes" id="UP000520814">
    <property type="component" value="Unassembled WGS sequence"/>
</dbReference>
<evidence type="ECO:0000259" key="2">
    <source>
        <dbReference type="Pfam" id="PF06439"/>
    </source>
</evidence>
<sequence>MKTTTILAALPLTMFLAASAQAKPPFAQKEGVKCTYCHSGQQPKRNYRGDYYKLHNLTFEGFDDAAEAKKAGVEIGPLADSKPASLTAPKPVVKLNAVYPGTGTLAFGDGPDGVVKDGKPVAKGWKSLFNGKDLKGFTWEKGYWSVVDGVIVGDKKGNTPHHHYLFTDQDYSDFEMHVDVKMTGYNSGVCPRVQPKSFDDVPGYQVDMGDGFWGCLWDEHHRQKKIFDFPTELQNQLVKQGDWNHYYFKMVGTHITIYLNGVKTAEGDDPDGFKSGPIAFQLCHGPNTVASFKNLYIKPLAKPTKGTAPKSDENPKP</sequence>
<dbReference type="AlphaFoldDB" id="A0A7W9SMA8"/>
<feature type="chain" id="PRO_5031079663" description="3-keto-alpha-glucoside-1,2-lyase/3-keto-2-hydroxy-glucal hydratase domain-containing protein" evidence="1">
    <location>
        <begin position="23"/>
        <end position="317"/>
    </location>
</feature>
<dbReference type="InterPro" id="IPR010496">
    <property type="entry name" value="AL/BT2_dom"/>
</dbReference>